<feature type="compositionally biased region" description="Polar residues" evidence="1">
    <location>
        <begin position="255"/>
        <end position="271"/>
    </location>
</feature>
<organism evidence="2 3">
    <name type="scientific">Mycena maculata</name>
    <dbReference type="NCBI Taxonomy" id="230809"/>
    <lineage>
        <taxon>Eukaryota</taxon>
        <taxon>Fungi</taxon>
        <taxon>Dikarya</taxon>
        <taxon>Basidiomycota</taxon>
        <taxon>Agaricomycotina</taxon>
        <taxon>Agaricomycetes</taxon>
        <taxon>Agaricomycetidae</taxon>
        <taxon>Agaricales</taxon>
        <taxon>Marasmiineae</taxon>
        <taxon>Mycenaceae</taxon>
        <taxon>Mycena</taxon>
    </lineage>
</organism>
<evidence type="ECO:0000313" key="3">
    <source>
        <dbReference type="Proteomes" id="UP001215280"/>
    </source>
</evidence>
<dbReference type="AlphaFoldDB" id="A0AAD7JA90"/>
<accession>A0AAD7JA90</accession>
<feature type="compositionally biased region" description="Acidic residues" evidence="1">
    <location>
        <begin position="288"/>
        <end position="299"/>
    </location>
</feature>
<comment type="caution">
    <text evidence="2">The sequence shown here is derived from an EMBL/GenBank/DDBJ whole genome shotgun (WGS) entry which is preliminary data.</text>
</comment>
<feature type="region of interest" description="Disordered" evidence="1">
    <location>
        <begin position="1"/>
        <end position="311"/>
    </location>
</feature>
<sequence length="585" mass="63770">MAPKATPKTSPKPRPFAPTVSMALRPKRAAQPGALDMPQEKRSHEQTQKDKQAEDDKKRQAAAKKKQGIVNVAAIENKTAAEDKTRDEQANHPPTTLMAKVLRRRPETAPNADIIEGEIIDPISDGPGSSDEYRPDKEDEDEQMDPSEDEQGAGPAPKPTGRAKKLPKGAYRTAVDDERKKQAGSTSSEAQPPQSKRKAVTADASKARATKKIKETPVGGLRDGWGRGRTPAVDSFDARSASSAMSVDARGRSKSGGSTMSVDRGGYSSSDAGFGPTSDASNFGGIESDVDDGEEQSEMADEKGKSARTKVSSLAGIVDTDAPGLVPLRHQPEQRLQKSKINLNHLPEAIRAEFRTSFTPSLLEHAGRIPAWTDPSPGDILRIWETVFPDYAPTTERAKMIVLKLAEDRIYSWRHNLADVGVDVLQNTWIELELKNPEEIKETVEFYLKGDNDRSRVYYYETYENEDGEVDPKVFARTLAAHFTAIAEHLSEGCSGLGGPGAQAGKQNWGDHTEYHQGQAIEITSTSTIAGVIDKLSANRWERIVAAARSIASKGKSKPKQFITDPISDGASSEDFELIDNESDW</sequence>
<name>A0AAD7JA90_9AGAR</name>
<feature type="compositionally biased region" description="Acidic residues" evidence="1">
    <location>
        <begin position="572"/>
        <end position="585"/>
    </location>
</feature>
<keyword evidence="3" id="KW-1185">Reference proteome</keyword>
<dbReference type="EMBL" id="JARJLG010000049">
    <property type="protein sequence ID" value="KAJ7760257.1"/>
    <property type="molecule type" value="Genomic_DNA"/>
</dbReference>
<evidence type="ECO:0000256" key="1">
    <source>
        <dbReference type="SAM" id="MobiDB-lite"/>
    </source>
</evidence>
<evidence type="ECO:0000313" key="2">
    <source>
        <dbReference type="EMBL" id="KAJ7760257.1"/>
    </source>
</evidence>
<feature type="region of interest" description="Disordered" evidence="1">
    <location>
        <begin position="554"/>
        <end position="585"/>
    </location>
</feature>
<proteinExistence type="predicted"/>
<reference evidence="2" key="1">
    <citation type="submission" date="2023-03" db="EMBL/GenBank/DDBJ databases">
        <title>Massive genome expansion in bonnet fungi (Mycena s.s.) driven by repeated elements and novel gene families across ecological guilds.</title>
        <authorList>
            <consortium name="Lawrence Berkeley National Laboratory"/>
            <person name="Harder C.B."/>
            <person name="Miyauchi S."/>
            <person name="Viragh M."/>
            <person name="Kuo A."/>
            <person name="Thoen E."/>
            <person name="Andreopoulos B."/>
            <person name="Lu D."/>
            <person name="Skrede I."/>
            <person name="Drula E."/>
            <person name="Henrissat B."/>
            <person name="Morin E."/>
            <person name="Kohler A."/>
            <person name="Barry K."/>
            <person name="LaButti K."/>
            <person name="Morin E."/>
            <person name="Salamov A."/>
            <person name="Lipzen A."/>
            <person name="Mereny Z."/>
            <person name="Hegedus B."/>
            <person name="Baldrian P."/>
            <person name="Stursova M."/>
            <person name="Weitz H."/>
            <person name="Taylor A."/>
            <person name="Grigoriev I.V."/>
            <person name="Nagy L.G."/>
            <person name="Martin F."/>
            <person name="Kauserud H."/>
        </authorList>
    </citation>
    <scope>NUCLEOTIDE SEQUENCE</scope>
    <source>
        <strain evidence="2">CBHHK188m</strain>
    </source>
</reference>
<feature type="compositionally biased region" description="Basic and acidic residues" evidence="1">
    <location>
        <begin position="79"/>
        <end position="90"/>
    </location>
</feature>
<feature type="compositionally biased region" description="Acidic residues" evidence="1">
    <location>
        <begin position="138"/>
        <end position="151"/>
    </location>
</feature>
<dbReference type="Proteomes" id="UP001215280">
    <property type="component" value="Unassembled WGS sequence"/>
</dbReference>
<feature type="compositionally biased region" description="Basic and acidic residues" evidence="1">
    <location>
        <begin position="38"/>
        <end position="59"/>
    </location>
</feature>
<protein>
    <submittedName>
        <fullName evidence="2">Uncharacterized protein</fullName>
    </submittedName>
</protein>
<gene>
    <name evidence="2" type="ORF">DFH07DRAFT_939983</name>
</gene>
<feature type="compositionally biased region" description="Polar residues" evidence="1">
    <location>
        <begin position="183"/>
        <end position="194"/>
    </location>
</feature>